<gene>
    <name evidence="2" type="ORF">CLG96_03200</name>
</gene>
<evidence type="ECO:0000313" key="2">
    <source>
        <dbReference type="EMBL" id="PTQ13152.1"/>
    </source>
</evidence>
<feature type="region of interest" description="Disordered" evidence="1">
    <location>
        <begin position="1"/>
        <end position="31"/>
    </location>
</feature>
<sequence>MGMLRRTMPVDMTRNNIHGNRRAEAGCRRGRMPSSHIYRRHVACFREMNARGIRSHFEQSKVHGMRRSMPGSDEPLGTAEI</sequence>
<dbReference type="EMBL" id="NWBU01000004">
    <property type="protein sequence ID" value="PTQ13152.1"/>
    <property type="molecule type" value="Genomic_DNA"/>
</dbReference>
<evidence type="ECO:0000256" key="1">
    <source>
        <dbReference type="SAM" id="MobiDB-lite"/>
    </source>
</evidence>
<dbReference type="Proteomes" id="UP000244162">
    <property type="component" value="Unassembled WGS sequence"/>
</dbReference>
<reference evidence="2 3" key="1">
    <citation type="submission" date="2017-09" db="EMBL/GenBank/DDBJ databases">
        <title>Sphingomonas panjinensis sp.nov., isolated from oil-contaminated soil.</title>
        <authorList>
            <person name="Wang L."/>
            <person name="Chen L."/>
        </authorList>
    </citation>
    <scope>NUCLEOTIDE SEQUENCE [LARGE SCALE GENOMIC DNA]</scope>
    <source>
        <strain evidence="2 3">FW-11</strain>
    </source>
</reference>
<accession>A0A2T5G1Y7</accession>
<name>A0A2T5G1Y7_9SPHN</name>
<proteinExistence type="predicted"/>
<comment type="caution">
    <text evidence="2">The sequence shown here is derived from an EMBL/GenBank/DDBJ whole genome shotgun (WGS) entry which is preliminary data.</text>
</comment>
<keyword evidence="3" id="KW-1185">Reference proteome</keyword>
<protein>
    <submittedName>
        <fullName evidence="2">Uncharacterized protein</fullName>
    </submittedName>
</protein>
<organism evidence="2 3">
    <name type="scientific">Sphingomonas oleivorans</name>
    <dbReference type="NCBI Taxonomy" id="1735121"/>
    <lineage>
        <taxon>Bacteria</taxon>
        <taxon>Pseudomonadati</taxon>
        <taxon>Pseudomonadota</taxon>
        <taxon>Alphaproteobacteria</taxon>
        <taxon>Sphingomonadales</taxon>
        <taxon>Sphingomonadaceae</taxon>
        <taxon>Sphingomonas</taxon>
    </lineage>
</organism>
<evidence type="ECO:0000313" key="3">
    <source>
        <dbReference type="Proteomes" id="UP000244162"/>
    </source>
</evidence>
<dbReference type="AlphaFoldDB" id="A0A2T5G1Y7"/>
<feature type="region of interest" description="Disordered" evidence="1">
    <location>
        <begin position="56"/>
        <end position="81"/>
    </location>
</feature>